<sequence>MINVSSRPEMVIPVNCFRKTFSKNSIPRLAITLVLTMYADTNGITTNKTTDIIKVFQGMAIPETPSNKVTIGINATTIIKSLMATCTSV</sequence>
<gene>
    <name evidence="1" type="ORF">SDC9_206454</name>
</gene>
<reference evidence="1" key="1">
    <citation type="submission" date="2019-08" db="EMBL/GenBank/DDBJ databases">
        <authorList>
            <person name="Kucharzyk K."/>
            <person name="Murdoch R.W."/>
            <person name="Higgins S."/>
            <person name="Loffler F."/>
        </authorList>
    </citation>
    <scope>NUCLEOTIDE SEQUENCE</scope>
</reference>
<accession>A0A645J541</accession>
<comment type="caution">
    <text evidence="1">The sequence shown here is derived from an EMBL/GenBank/DDBJ whole genome shotgun (WGS) entry which is preliminary data.</text>
</comment>
<evidence type="ECO:0000313" key="1">
    <source>
        <dbReference type="EMBL" id="MPN58741.1"/>
    </source>
</evidence>
<organism evidence="1">
    <name type="scientific">bioreactor metagenome</name>
    <dbReference type="NCBI Taxonomy" id="1076179"/>
    <lineage>
        <taxon>unclassified sequences</taxon>
        <taxon>metagenomes</taxon>
        <taxon>ecological metagenomes</taxon>
    </lineage>
</organism>
<protein>
    <submittedName>
        <fullName evidence="1">Uncharacterized protein</fullName>
    </submittedName>
</protein>
<dbReference type="EMBL" id="VSSQ01131862">
    <property type="protein sequence ID" value="MPN58741.1"/>
    <property type="molecule type" value="Genomic_DNA"/>
</dbReference>
<name>A0A645J541_9ZZZZ</name>
<dbReference type="AlphaFoldDB" id="A0A645J541"/>
<proteinExistence type="predicted"/>